<dbReference type="GeneID" id="42856987"/>
<name>A0A0D8IYL3_9FIRM</name>
<accession>A0A0D8IYL3</accession>
<reference evidence="1" key="1">
    <citation type="submission" date="2015-02" db="EMBL/GenBank/DDBJ databases">
        <title>A novel member of the family Ruminococcaceae isolated from human feces.</title>
        <authorList>
            <person name="Shkoporov A.N."/>
            <person name="Chaplin A.V."/>
            <person name="Motuzova O.V."/>
            <person name="Kafarskaia L.I."/>
            <person name="Khokhlova E.V."/>
            <person name="Efimov B.A."/>
        </authorList>
    </citation>
    <scope>NUCLEOTIDE SEQUENCE [LARGE SCALE GENOMIC DNA]</scope>
    <source>
        <strain evidence="1">585-1</strain>
    </source>
</reference>
<organism evidence="1 3">
    <name type="scientific">Ruthenibacterium lactatiformans</name>
    <dbReference type="NCBI Taxonomy" id="1550024"/>
    <lineage>
        <taxon>Bacteria</taxon>
        <taxon>Bacillati</taxon>
        <taxon>Bacillota</taxon>
        <taxon>Clostridia</taxon>
        <taxon>Eubacteriales</taxon>
        <taxon>Oscillospiraceae</taxon>
        <taxon>Ruthenibacterium</taxon>
    </lineage>
</organism>
<dbReference type="AlphaFoldDB" id="A0A0D8IYL3"/>
<evidence type="ECO:0000313" key="1">
    <source>
        <dbReference type="EMBL" id="KJF39785.1"/>
    </source>
</evidence>
<dbReference type="Proteomes" id="UP000472755">
    <property type="component" value="Unassembled WGS sequence"/>
</dbReference>
<dbReference type="PATRIC" id="fig|1550024.3.peg.2366"/>
<gene>
    <name evidence="2" type="ORF">GMD59_19420</name>
    <name evidence="1" type="ORF">TQ39_10380</name>
</gene>
<dbReference type="EMBL" id="JXXK01000013">
    <property type="protein sequence ID" value="KJF39785.1"/>
    <property type="molecule type" value="Genomic_DNA"/>
</dbReference>
<dbReference type="RefSeq" id="WP_009324553.1">
    <property type="nucleotide sequence ID" value="NZ_CAUBPW010000001.1"/>
</dbReference>
<evidence type="ECO:0000313" key="3">
    <source>
        <dbReference type="Proteomes" id="UP000032483"/>
    </source>
</evidence>
<dbReference type="EMBL" id="WMZU01000089">
    <property type="protein sequence ID" value="MTS29413.1"/>
    <property type="molecule type" value="Genomic_DNA"/>
</dbReference>
<protein>
    <submittedName>
        <fullName evidence="2">DUF3788 family protein</fullName>
    </submittedName>
</protein>
<dbReference type="Pfam" id="PF12663">
    <property type="entry name" value="DUF3788"/>
    <property type="match status" value="1"/>
</dbReference>
<proteinExistence type="predicted"/>
<comment type="caution">
    <text evidence="1">The sequence shown here is derived from an EMBL/GenBank/DDBJ whole genome shotgun (WGS) entry which is preliminary data.</text>
</comment>
<sequence>MTWSTLWPQDRKPSPDDIAEFVDNPLWKTLCSWLESGYRTVPRIEYSRCGMAPGWNVKYKKGGRALCTLYPAAGSFTCLVCIGQREAMAAEALLPLCSPPVRQLYHTASPLNGSRWLMIPVTDEAVLTDVKELIGIRAAA</sequence>
<dbReference type="Proteomes" id="UP000032483">
    <property type="component" value="Unassembled WGS sequence"/>
</dbReference>
<keyword evidence="3" id="KW-1185">Reference proteome</keyword>
<evidence type="ECO:0000313" key="4">
    <source>
        <dbReference type="Proteomes" id="UP000472755"/>
    </source>
</evidence>
<dbReference type="InterPro" id="IPR024265">
    <property type="entry name" value="DUF3788"/>
</dbReference>
<reference evidence="2 4" key="2">
    <citation type="journal article" date="2019" name="Nat. Med.">
        <title>A library of human gut bacterial isolates paired with longitudinal multiomics data enables mechanistic microbiome research.</title>
        <authorList>
            <person name="Poyet M."/>
            <person name="Groussin M."/>
            <person name="Gibbons S.M."/>
            <person name="Avila-Pacheco J."/>
            <person name="Jiang X."/>
            <person name="Kearney S.M."/>
            <person name="Perrotta A.R."/>
            <person name="Berdy B."/>
            <person name="Zhao S."/>
            <person name="Lieberman T.D."/>
            <person name="Swanson P.K."/>
            <person name="Smith M."/>
            <person name="Roesemann S."/>
            <person name="Alexander J.E."/>
            <person name="Rich S.A."/>
            <person name="Livny J."/>
            <person name="Vlamakis H."/>
            <person name="Clish C."/>
            <person name="Bullock K."/>
            <person name="Deik A."/>
            <person name="Scott J."/>
            <person name="Pierce K.A."/>
            <person name="Xavier R.J."/>
            <person name="Alm E.J."/>
        </authorList>
    </citation>
    <scope>NUCLEOTIDE SEQUENCE [LARGE SCALE GENOMIC DNA]</scope>
    <source>
        <strain evidence="2 4">BIOML-A4</strain>
    </source>
</reference>
<evidence type="ECO:0000313" key="2">
    <source>
        <dbReference type="EMBL" id="MTS29413.1"/>
    </source>
</evidence>